<gene>
    <name evidence="10" type="ORF">Rmf_32640</name>
</gene>
<proteinExistence type="inferred from homology"/>
<dbReference type="PANTHER" id="PTHR39342">
    <property type="entry name" value="UPF0283 MEMBRANE PROTEIN YCJF"/>
    <property type="match status" value="1"/>
</dbReference>
<sequence length="359" mass="36465">MSGRDKPGPRDAGAGAGLQHGPSGPDTPPGTAAAPAVEPPRADRPRPRVITEAAAGAAAAEAPRVTPADTRPDPLARPRIIPDDSAQPAARLDFGWDRAVAPAALAGARGWSSAALVGAGVALLVLGFSLLQAGNFVAAQFDRAAWLGWVTLVVAAGGFGLVFTAIGRELRGYLGLRTVDRARAAAARRDATVLHAELVAWQARLPPGRARAGDLAGLPPEAMAALVEAKILAPIAQDAAALGRAAAMQAFAVTAVSPSPAADALIFAWRGLRLVRQVAALHGLRPGVAGTVALLRRVALDAATVAATDVAVDAAVRGLLSSRLAEHVAGEAAAGAVAARRMILLARVADEACRVLPRR</sequence>
<feature type="region of interest" description="Disordered" evidence="8">
    <location>
        <begin position="1"/>
        <end position="82"/>
    </location>
</feature>
<protein>
    <submittedName>
        <fullName evidence="10">UPF0283 membrane protein</fullName>
    </submittedName>
</protein>
<evidence type="ECO:0000256" key="2">
    <source>
        <dbReference type="ARBA" id="ARBA00008255"/>
    </source>
</evidence>
<evidence type="ECO:0000313" key="10">
    <source>
        <dbReference type="EMBL" id="BDG73335.1"/>
    </source>
</evidence>
<evidence type="ECO:0000313" key="11">
    <source>
        <dbReference type="Proteomes" id="UP000831327"/>
    </source>
</evidence>
<reference evidence="10 11" key="1">
    <citation type="journal article" date="2016" name="Microbes Environ.">
        <title>Phylogenetically diverse aerobic anoxygenic phototrophic bacteria isolated from epilithic biofilms in Tama river, Japan.</title>
        <authorList>
            <person name="Hirose S."/>
            <person name="Matsuura K."/>
            <person name="Haruta S."/>
        </authorList>
    </citation>
    <scope>NUCLEOTIDE SEQUENCE [LARGE SCALE GENOMIC DNA]</scope>
    <source>
        <strain evidence="10 11">S08</strain>
    </source>
</reference>
<feature type="compositionally biased region" description="Basic and acidic residues" evidence="8">
    <location>
        <begin position="70"/>
        <end position="82"/>
    </location>
</feature>
<keyword evidence="4" id="KW-0997">Cell inner membrane</keyword>
<keyword evidence="3" id="KW-1003">Cell membrane</keyword>
<keyword evidence="5 9" id="KW-0812">Transmembrane</keyword>
<keyword evidence="11" id="KW-1185">Reference proteome</keyword>
<name>A0ABM7Y5Z8_9PROT</name>
<dbReference type="RefSeq" id="WP_244407560.1">
    <property type="nucleotide sequence ID" value="NZ_AP025637.1"/>
</dbReference>
<accession>A0ABM7Y5Z8</accession>
<organism evidence="10 11">
    <name type="scientific">Roseomonas fluvialis</name>
    <dbReference type="NCBI Taxonomy" id="1750527"/>
    <lineage>
        <taxon>Bacteria</taxon>
        <taxon>Pseudomonadati</taxon>
        <taxon>Pseudomonadota</taxon>
        <taxon>Alphaproteobacteria</taxon>
        <taxon>Acetobacterales</taxon>
        <taxon>Roseomonadaceae</taxon>
        <taxon>Roseomonas</taxon>
    </lineage>
</organism>
<evidence type="ECO:0000256" key="8">
    <source>
        <dbReference type="SAM" id="MobiDB-lite"/>
    </source>
</evidence>
<evidence type="ECO:0000256" key="6">
    <source>
        <dbReference type="ARBA" id="ARBA00022989"/>
    </source>
</evidence>
<evidence type="ECO:0000256" key="9">
    <source>
        <dbReference type="SAM" id="Phobius"/>
    </source>
</evidence>
<feature type="compositionally biased region" description="Low complexity" evidence="8">
    <location>
        <begin position="52"/>
        <end position="62"/>
    </location>
</feature>
<feature type="transmembrane region" description="Helical" evidence="9">
    <location>
        <begin position="114"/>
        <end position="134"/>
    </location>
</feature>
<evidence type="ECO:0000256" key="4">
    <source>
        <dbReference type="ARBA" id="ARBA00022519"/>
    </source>
</evidence>
<feature type="transmembrane region" description="Helical" evidence="9">
    <location>
        <begin position="146"/>
        <end position="167"/>
    </location>
</feature>
<evidence type="ECO:0000256" key="1">
    <source>
        <dbReference type="ARBA" id="ARBA00004429"/>
    </source>
</evidence>
<keyword evidence="7 9" id="KW-0472">Membrane</keyword>
<comment type="similarity">
    <text evidence="2">Belongs to the UPF0283 family.</text>
</comment>
<evidence type="ECO:0000256" key="3">
    <source>
        <dbReference type="ARBA" id="ARBA00022475"/>
    </source>
</evidence>
<evidence type="ECO:0000256" key="5">
    <source>
        <dbReference type="ARBA" id="ARBA00022692"/>
    </source>
</evidence>
<dbReference type="Proteomes" id="UP000831327">
    <property type="component" value="Chromosome"/>
</dbReference>
<dbReference type="PANTHER" id="PTHR39342:SF1">
    <property type="entry name" value="UPF0283 MEMBRANE PROTEIN YCJF"/>
    <property type="match status" value="1"/>
</dbReference>
<dbReference type="InterPro" id="IPR006507">
    <property type="entry name" value="UPF0283"/>
</dbReference>
<evidence type="ECO:0000256" key="7">
    <source>
        <dbReference type="ARBA" id="ARBA00023136"/>
    </source>
</evidence>
<feature type="compositionally biased region" description="Low complexity" evidence="8">
    <location>
        <begin position="21"/>
        <end position="36"/>
    </location>
</feature>
<comment type="subcellular location">
    <subcellularLocation>
        <location evidence="1">Cell inner membrane</location>
        <topology evidence="1">Multi-pass membrane protein</topology>
    </subcellularLocation>
</comment>
<dbReference type="EMBL" id="AP025637">
    <property type="protein sequence ID" value="BDG73335.1"/>
    <property type="molecule type" value="Genomic_DNA"/>
</dbReference>
<keyword evidence="6 9" id="KW-1133">Transmembrane helix</keyword>
<dbReference type="InterPro" id="IPR021147">
    <property type="entry name" value="DUF697"/>
</dbReference>
<dbReference type="Pfam" id="PF05128">
    <property type="entry name" value="DUF697"/>
    <property type="match status" value="1"/>
</dbReference>